<evidence type="ECO:0000256" key="3">
    <source>
        <dbReference type="ARBA" id="ARBA00023242"/>
    </source>
</evidence>
<organism evidence="5 6">
    <name type="scientific">Malassezia globosa (strain ATCC MYA-4612 / CBS 7966)</name>
    <name type="common">Dandruff-associated fungus</name>
    <dbReference type="NCBI Taxonomy" id="425265"/>
    <lineage>
        <taxon>Eukaryota</taxon>
        <taxon>Fungi</taxon>
        <taxon>Dikarya</taxon>
        <taxon>Basidiomycota</taxon>
        <taxon>Ustilaginomycotina</taxon>
        <taxon>Malasseziomycetes</taxon>
        <taxon>Malasseziales</taxon>
        <taxon>Malasseziaceae</taxon>
        <taxon>Malassezia</taxon>
    </lineage>
</organism>
<dbReference type="OMA" id="GCLRYYL"/>
<feature type="compositionally biased region" description="Acidic residues" evidence="4">
    <location>
        <begin position="153"/>
        <end position="164"/>
    </location>
</feature>
<dbReference type="Proteomes" id="UP000008837">
    <property type="component" value="Unassembled WGS sequence"/>
</dbReference>
<evidence type="ECO:0000256" key="2">
    <source>
        <dbReference type="ARBA" id="ARBA00005907"/>
    </source>
</evidence>
<name>A8PVQ0_MALGO</name>
<feature type="compositionally biased region" description="Basic and acidic residues" evidence="4">
    <location>
        <begin position="69"/>
        <end position="82"/>
    </location>
</feature>
<dbReference type="InterPro" id="IPR005343">
    <property type="entry name" value="Noc2"/>
</dbReference>
<dbReference type="GO" id="GO:0030690">
    <property type="term" value="C:Noc1p-Noc2p complex"/>
    <property type="evidence" value="ECO:0007669"/>
    <property type="project" value="TreeGrafter"/>
</dbReference>
<dbReference type="InParanoid" id="A8PVQ0"/>
<comment type="similarity">
    <text evidence="2">Belongs to the NOC2 family.</text>
</comment>
<dbReference type="GO" id="GO:0042273">
    <property type="term" value="P:ribosomal large subunit biogenesis"/>
    <property type="evidence" value="ECO:0007669"/>
    <property type="project" value="TreeGrafter"/>
</dbReference>
<dbReference type="GeneID" id="5855963"/>
<feature type="compositionally biased region" description="Basic residues" evidence="4">
    <location>
        <begin position="1"/>
        <end position="13"/>
    </location>
</feature>
<feature type="region of interest" description="Disordered" evidence="4">
    <location>
        <begin position="146"/>
        <end position="179"/>
    </location>
</feature>
<sequence>MAKLNKRTKKFVKNKLDQTIQQRRDAKKKLKYVQKKGKRGEEAQEPDEMDAASEPEAVANEGTAASRMGVDEFLRGGFREGMEEAEEDEDEEREGGDHYDDVEDDDDLDEVDDLEDEEAHAQDLAKLAETDPEFYKYLQENDQDLLHFGQDNGNDEEDEEEAEDASAKMNAGDGSEDESERILTMDMLRQWQKGLLRHRSPRALRRLLLAFRAALDSGESNGAGRGDEPSAKAYQVQDSRVFSKLIVTTLKYMPMVMESHVPYKKGADGHFKVPTNTPKWQVLYRPVRSYFLSVVKLLRTLPEPDMVYIALNESAKMVPYLHHDRRVTRDYVRALLEQWTSGTDENRLAAFSCLYVTTASALDEEMGDFCLKSTYHALIRGTKITKPHTLEQIALMKNTACELFTLHPDASYQQAFGFIRQLAISLRNCLKLKTQEQFQTVLNWPYLHCLDFWSLVLARTCHVDREQGTPSHMRPLIYPLVQVALGVGRLVPMTRYFPLRLHVIQSMLRLIQSTHVYIPLAPLIIEVFESSEFQRRGKGATLKPLDLATTFRAPAAYVRTRIYADQLAEEFVYVLQEFLATQARHIAYPELIIPMTVQLRRSIKTSPNVRLSESLRPLLDKMRQNATWIEQRRSAVEFAPSDQAQVDAFLQHNTDEAPLQQALRLARKVREQKQRLLQTNAHIVEDDEA</sequence>
<dbReference type="PANTHER" id="PTHR12687:SF4">
    <property type="entry name" value="NUCLEOLAR COMPLEX PROTEIN 2 HOMOLOG"/>
    <property type="match status" value="1"/>
</dbReference>
<dbReference type="VEuPathDB" id="FungiDB:MGL_0926"/>
<dbReference type="OrthoDB" id="10266662at2759"/>
<comment type="subcellular location">
    <subcellularLocation>
        <location evidence="1">Nucleus</location>
    </subcellularLocation>
</comment>
<dbReference type="PANTHER" id="PTHR12687">
    <property type="entry name" value="NUCLEOLAR COMPLEX 2 AND RAD4-RELATED"/>
    <property type="match status" value="1"/>
</dbReference>
<evidence type="ECO:0008006" key="7">
    <source>
        <dbReference type="Google" id="ProtNLM"/>
    </source>
</evidence>
<dbReference type="GO" id="GO:0005730">
    <property type="term" value="C:nucleolus"/>
    <property type="evidence" value="ECO:0007669"/>
    <property type="project" value="TreeGrafter"/>
</dbReference>
<feature type="region of interest" description="Disordered" evidence="4">
    <location>
        <begin position="1"/>
        <end position="127"/>
    </location>
</feature>
<reference evidence="5 6" key="1">
    <citation type="journal article" date="2007" name="Proc. Natl. Acad. Sci. U.S.A.">
        <title>Dandruff-associated Malassezia genomes reveal convergent and divergent virulence traits shared with plant and human fungal pathogens.</title>
        <authorList>
            <person name="Xu J."/>
            <person name="Saunders C.W."/>
            <person name="Hu P."/>
            <person name="Grant R.A."/>
            <person name="Boekhout T."/>
            <person name="Kuramae E.E."/>
            <person name="Kronstad J.W."/>
            <person name="Deangelis Y.M."/>
            <person name="Reeder N.L."/>
            <person name="Johnstone K.R."/>
            <person name="Leland M."/>
            <person name="Fieno A.M."/>
            <person name="Begley W.M."/>
            <person name="Sun Y."/>
            <person name="Lacey M.P."/>
            <person name="Chaudhary T."/>
            <person name="Keough T."/>
            <person name="Chu L."/>
            <person name="Sears R."/>
            <person name="Yuan B."/>
            <person name="Dawson T.L.Jr."/>
        </authorList>
    </citation>
    <scope>NUCLEOTIDE SEQUENCE [LARGE SCALE GENOMIC DNA]</scope>
    <source>
        <strain evidence="6">ATCC MYA-4612 / CBS 7966</strain>
    </source>
</reference>
<dbReference type="STRING" id="425265.A8PVQ0"/>
<dbReference type="AlphaFoldDB" id="A8PVQ0"/>
<dbReference type="FunCoup" id="A8PVQ0">
    <property type="interactions" value="413"/>
</dbReference>
<feature type="compositionally biased region" description="Acidic residues" evidence="4">
    <location>
        <begin position="43"/>
        <end position="53"/>
    </location>
</feature>
<dbReference type="Pfam" id="PF03715">
    <property type="entry name" value="Noc2"/>
    <property type="match status" value="1"/>
</dbReference>
<dbReference type="EMBL" id="AAYY01000003">
    <property type="protein sequence ID" value="EDP44444.1"/>
    <property type="molecule type" value="Genomic_DNA"/>
</dbReference>
<dbReference type="KEGG" id="mgl:MGL_0926"/>
<comment type="caution">
    <text evidence="5">The sequence shown here is derived from an EMBL/GenBank/DDBJ whole genome shotgun (WGS) entry which is preliminary data.</text>
</comment>
<evidence type="ECO:0000256" key="1">
    <source>
        <dbReference type="ARBA" id="ARBA00004123"/>
    </source>
</evidence>
<keyword evidence="6" id="KW-1185">Reference proteome</keyword>
<dbReference type="GO" id="GO:0030691">
    <property type="term" value="C:Noc2p-Noc3p complex"/>
    <property type="evidence" value="ECO:0007669"/>
    <property type="project" value="TreeGrafter"/>
</dbReference>
<proteinExistence type="inferred from homology"/>
<keyword evidence="3" id="KW-0539">Nucleus</keyword>
<feature type="compositionally biased region" description="Basic residues" evidence="4">
    <location>
        <begin position="25"/>
        <end position="38"/>
    </location>
</feature>
<dbReference type="RefSeq" id="XP_001731658.1">
    <property type="nucleotide sequence ID" value="XM_001731606.1"/>
</dbReference>
<gene>
    <name evidence="5" type="ORF">MGL_0926</name>
</gene>
<feature type="compositionally biased region" description="Acidic residues" evidence="4">
    <location>
        <begin position="83"/>
        <end position="118"/>
    </location>
</feature>
<evidence type="ECO:0000313" key="6">
    <source>
        <dbReference type="Proteomes" id="UP000008837"/>
    </source>
</evidence>
<evidence type="ECO:0000256" key="4">
    <source>
        <dbReference type="SAM" id="MobiDB-lite"/>
    </source>
</evidence>
<protein>
    <recommendedName>
        <fullName evidence="7">Nucleolar complex protein 2</fullName>
    </recommendedName>
</protein>
<evidence type="ECO:0000313" key="5">
    <source>
        <dbReference type="EMBL" id="EDP44444.1"/>
    </source>
</evidence>
<accession>A8PVQ0</accession>
<dbReference type="GO" id="GO:0005654">
    <property type="term" value="C:nucleoplasm"/>
    <property type="evidence" value="ECO:0007669"/>
    <property type="project" value="TreeGrafter"/>
</dbReference>